<dbReference type="EMBL" id="KV425662">
    <property type="protein sequence ID" value="KZT18775.1"/>
    <property type="molecule type" value="Genomic_DNA"/>
</dbReference>
<dbReference type="Proteomes" id="UP000076761">
    <property type="component" value="Unassembled WGS sequence"/>
</dbReference>
<protein>
    <submittedName>
        <fullName evidence="2">Uncharacterized protein</fullName>
    </submittedName>
</protein>
<keyword evidence="3" id="KW-1185">Reference proteome</keyword>
<proteinExistence type="predicted"/>
<dbReference type="OrthoDB" id="3222453at2759"/>
<gene>
    <name evidence="2" type="ORF">NEOLEDRAFT_1183993</name>
</gene>
<evidence type="ECO:0000256" key="1">
    <source>
        <dbReference type="SAM" id="MobiDB-lite"/>
    </source>
</evidence>
<sequence>MSTSSACWDIYARQLANLRHGHALWEPDARHPNVLMDIGDVGFLREGVFIRLFNALLPANHPSHELYSVPDDFNPLSLYGPVASPPKSPLPSETYLSKSVRALSADLKISGFTNETYGFDINLHDFVFVTGCDKATWWAMSAFTRNYTKFVGAAGGSIPGVISASFSPEGGWTTDAGVHRHQGPERRMLQSARGLADSQPSSASHVGDERSDQTVFIRGFRAKERCFRPVKIRAAAAEPNGPDFYQQHDKEENRSALLVANSSSSSSFLDCEDGVEIERIQDEGKTIFSKYVLRSQPFVSSLTFAKHPTVDIAIAHDNDLLDLTADAEVDDARSILSSTRSSLTVDIETGR</sequence>
<accession>A0A165MU17</accession>
<dbReference type="AlphaFoldDB" id="A0A165MU17"/>
<evidence type="ECO:0000313" key="2">
    <source>
        <dbReference type="EMBL" id="KZT18775.1"/>
    </source>
</evidence>
<dbReference type="InParanoid" id="A0A165MU17"/>
<feature type="region of interest" description="Disordered" evidence="1">
    <location>
        <begin position="187"/>
        <end position="210"/>
    </location>
</feature>
<evidence type="ECO:0000313" key="3">
    <source>
        <dbReference type="Proteomes" id="UP000076761"/>
    </source>
</evidence>
<organism evidence="2 3">
    <name type="scientific">Neolentinus lepideus HHB14362 ss-1</name>
    <dbReference type="NCBI Taxonomy" id="1314782"/>
    <lineage>
        <taxon>Eukaryota</taxon>
        <taxon>Fungi</taxon>
        <taxon>Dikarya</taxon>
        <taxon>Basidiomycota</taxon>
        <taxon>Agaricomycotina</taxon>
        <taxon>Agaricomycetes</taxon>
        <taxon>Gloeophyllales</taxon>
        <taxon>Gloeophyllaceae</taxon>
        <taxon>Neolentinus</taxon>
    </lineage>
</organism>
<reference evidence="2 3" key="1">
    <citation type="journal article" date="2016" name="Mol. Biol. Evol.">
        <title>Comparative Genomics of Early-Diverging Mushroom-Forming Fungi Provides Insights into the Origins of Lignocellulose Decay Capabilities.</title>
        <authorList>
            <person name="Nagy L.G."/>
            <person name="Riley R."/>
            <person name="Tritt A."/>
            <person name="Adam C."/>
            <person name="Daum C."/>
            <person name="Floudas D."/>
            <person name="Sun H."/>
            <person name="Yadav J.S."/>
            <person name="Pangilinan J."/>
            <person name="Larsson K.H."/>
            <person name="Matsuura K."/>
            <person name="Barry K."/>
            <person name="Labutti K."/>
            <person name="Kuo R."/>
            <person name="Ohm R.A."/>
            <person name="Bhattacharya S.S."/>
            <person name="Shirouzu T."/>
            <person name="Yoshinaga Y."/>
            <person name="Martin F.M."/>
            <person name="Grigoriev I.V."/>
            <person name="Hibbett D.S."/>
        </authorList>
    </citation>
    <scope>NUCLEOTIDE SEQUENCE [LARGE SCALE GENOMIC DNA]</scope>
    <source>
        <strain evidence="2 3">HHB14362 ss-1</strain>
    </source>
</reference>
<name>A0A165MU17_9AGAM</name>